<protein>
    <submittedName>
        <fullName evidence="2">Glycosyl transferase</fullName>
    </submittedName>
</protein>
<keyword evidence="2" id="KW-0808">Transferase</keyword>
<feature type="domain" description="Glycosyl transferase family 1" evidence="1">
    <location>
        <begin position="220"/>
        <end position="373"/>
    </location>
</feature>
<sequence length="393" mass="44996">MKKKVLFIMNSLTCGGAEKALISLMESLDYSKYEVDLFLLKHEGIFLNKIPSEVNLLSEPQNYKYFEMPMGAAVLDCLRKGRLKVAVARVRAGFIYKSEKNSARSEQRAWKYVYQALPDIHTKYDAAVGYLEKNPIYFCIDKVRATKKLGFIHSDYNKMGMDAKLDYGYFKKLDHIVTVSEECQHILRKVFPNYMQRIEVMHNIVSPVAIRKLSLEEIDLGGQELKIVSVGRLNYHKGFELAIESCKELVTTGYQVKWYIIGEGEERERLERIIHDNKLNDNIKLLGIKENPYPYIKAADIYVQPSRFEGKSIAIDEAKILNKPIVVTNFDTAKDQIIDGMNGLIVEMNPKSLSAGIASLIDNPSLREQFTQNLSSENLGTEDEIHKLYEMIN</sequence>
<dbReference type="EMBL" id="LYPB01000073">
    <property type="protein sequence ID" value="OAS17209.1"/>
    <property type="molecule type" value="Genomic_DNA"/>
</dbReference>
<accession>A0A198A6W6</accession>
<evidence type="ECO:0000313" key="3">
    <source>
        <dbReference type="Proteomes" id="UP000078454"/>
    </source>
</evidence>
<evidence type="ECO:0000259" key="1">
    <source>
        <dbReference type="Pfam" id="PF00534"/>
    </source>
</evidence>
<dbReference type="PANTHER" id="PTHR12526">
    <property type="entry name" value="GLYCOSYLTRANSFERASE"/>
    <property type="match status" value="1"/>
</dbReference>
<keyword evidence="3" id="KW-1185">Reference proteome</keyword>
<name>A0A198A6W6_9BACL</name>
<dbReference type="CDD" id="cd03811">
    <property type="entry name" value="GT4_GT28_WabH-like"/>
    <property type="match status" value="1"/>
</dbReference>
<dbReference type="Proteomes" id="UP000078454">
    <property type="component" value="Unassembled WGS sequence"/>
</dbReference>
<dbReference type="PANTHER" id="PTHR12526:SF630">
    <property type="entry name" value="GLYCOSYLTRANSFERASE"/>
    <property type="match status" value="1"/>
</dbReference>
<proteinExistence type="predicted"/>
<dbReference type="OrthoDB" id="9813638at2"/>
<dbReference type="SUPFAM" id="SSF53756">
    <property type="entry name" value="UDP-Glycosyltransferase/glycogen phosphorylase"/>
    <property type="match status" value="1"/>
</dbReference>
<dbReference type="RefSeq" id="WP_068666629.1">
    <property type="nucleotide sequence ID" value="NZ_LYPB01000073.1"/>
</dbReference>
<evidence type="ECO:0000313" key="2">
    <source>
        <dbReference type="EMBL" id="OAS17209.1"/>
    </source>
</evidence>
<dbReference type="Gene3D" id="3.40.50.2000">
    <property type="entry name" value="Glycogen Phosphorylase B"/>
    <property type="match status" value="2"/>
</dbReference>
<comment type="caution">
    <text evidence="2">The sequence shown here is derived from an EMBL/GenBank/DDBJ whole genome shotgun (WGS) entry which is preliminary data.</text>
</comment>
<organism evidence="2 3">
    <name type="scientific">Paenibacillus oryzisoli</name>
    <dbReference type="NCBI Taxonomy" id="1850517"/>
    <lineage>
        <taxon>Bacteria</taxon>
        <taxon>Bacillati</taxon>
        <taxon>Bacillota</taxon>
        <taxon>Bacilli</taxon>
        <taxon>Bacillales</taxon>
        <taxon>Paenibacillaceae</taxon>
        <taxon>Paenibacillus</taxon>
    </lineage>
</organism>
<dbReference type="AlphaFoldDB" id="A0A198A6W6"/>
<dbReference type="STRING" id="1850517.A8708_03050"/>
<dbReference type="InterPro" id="IPR001296">
    <property type="entry name" value="Glyco_trans_1"/>
</dbReference>
<dbReference type="GO" id="GO:0016757">
    <property type="term" value="F:glycosyltransferase activity"/>
    <property type="evidence" value="ECO:0007669"/>
    <property type="project" value="InterPro"/>
</dbReference>
<gene>
    <name evidence="2" type="ORF">A8708_03050</name>
</gene>
<dbReference type="Pfam" id="PF00534">
    <property type="entry name" value="Glycos_transf_1"/>
    <property type="match status" value="1"/>
</dbReference>
<reference evidence="2 3" key="1">
    <citation type="submission" date="2016-05" db="EMBL/GenBank/DDBJ databases">
        <title>Paenibacillus sp. 1ZS3-15 nov., isolated from the rhizosphere soil.</title>
        <authorList>
            <person name="Zhang X.X."/>
            <person name="Zhang J."/>
        </authorList>
    </citation>
    <scope>NUCLEOTIDE SEQUENCE [LARGE SCALE GENOMIC DNA]</scope>
    <source>
        <strain evidence="2 3">1ZS3-15</strain>
    </source>
</reference>